<organism evidence="12 13">
    <name type="scientific">Jannaschia donghaensis</name>
    <dbReference type="NCBI Taxonomy" id="420998"/>
    <lineage>
        <taxon>Bacteria</taxon>
        <taxon>Pseudomonadati</taxon>
        <taxon>Pseudomonadota</taxon>
        <taxon>Alphaproteobacteria</taxon>
        <taxon>Rhodobacterales</taxon>
        <taxon>Roseobacteraceae</taxon>
        <taxon>Jannaschia</taxon>
    </lineage>
</organism>
<evidence type="ECO:0000256" key="7">
    <source>
        <dbReference type="ARBA" id="ARBA00023004"/>
    </source>
</evidence>
<evidence type="ECO:0000256" key="5">
    <source>
        <dbReference type="ARBA" id="ARBA00022691"/>
    </source>
</evidence>
<dbReference type="PROSITE" id="PS51918">
    <property type="entry name" value="RADICAL_SAM"/>
    <property type="match status" value="1"/>
</dbReference>
<dbReference type="SFLD" id="SFLDF00288">
    <property type="entry name" value="HemN-like__clustered_with_nucl"/>
    <property type="match status" value="1"/>
</dbReference>
<dbReference type="AlphaFoldDB" id="A0A0M6YI38"/>
<dbReference type="SUPFAM" id="SSF102114">
    <property type="entry name" value="Radical SAM enzymes"/>
    <property type="match status" value="1"/>
</dbReference>
<dbReference type="SMART" id="SM00729">
    <property type="entry name" value="Elp3"/>
    <property type="match status" value="1"/>
</dbReference>
<keyword evidence="13" id="KW-1185">Reference proteome</keyword>
<comment type="subcellular location">
    <subcellularLocation>
        <location evidence="10">Cytoplasm</location>
    </subcellularLocation>
</comment>
<dbReference type="GO" id="GO:0051539">
    <property type="term" value="F:4 iron, 4 sulfur cluster binding"/>
    <property type="evidence" value="ECO:0007669"/>
    <property type="project" value="UniProtKB-UniRule"/>
</dbReference>
<accession>A0A0M6YI38</accession>
<evidence type="ECO:0000259" key="11">
    <source>
        <dbReference type="PROSITE" id="PS51918"/>
    </source>
</evidence>
<sequence length="386" mass="41914">MENWQEAGFGLYVHWPFCAAKCPYCDFNSHVSDAVDQERWKAALLSDIDHWADRTGPRVLTSIFFGGGTPSMMPPDTVAAIIDKARTRWTAANDMEVTLEANPTSADAARFAGYVDGGVNRFSVGLQALNDQDLKRLGRLHTASEGRAAFDLARTLVDRVSCDLIYARQDQSPADWEAELLHALDFAGEHLSLYQLTIEDGTAFGRRHAQGGLAGLPDEDRSVDLWHITQDLTNAAGLPRYETSNHAAPGAESRHNQIYWCGGDWVGVGPGAHGRLTLPDGRHATEAAKFPAAWLDRVAKAGTGTIGDTILPRTEVADEMLLMGLRLNSGLDLDRYFRAGGHLDDGGLGRMVEQGFVEMDADTLRATDAGSLLLNAVLVELSPSTP</sequence>
<comment type="cofactor">
    <cofactor evidence="1">
        <name>[4Fe-4S] cluster</name>
        <dbReference type="ChEBI" id="CHEBI:49883"/>
    </cofactor>
</comment>
<evidence type="ECO:0000256" key="10">
    <source>
        <dbReference type="RuleBase" id="RU364116"/>
    </source>
</evidence>
<dbReference type="InterPro" id="IPR004559">
    <property type="entry name" value="HemW-like"/>
</dbReference>
<feature type="domain" description="Radical SAM core" evidence="11">
    <location>
        <begin position="3"/>
        <end position="239"/>
    </location>
</feature>
<dbReference type="STRING" id="420998.JDO7802_01194"/>
<dbReference type="Pfam" id="PF04055">
    <property type="entry name" value="Radical_SAM"/>
    <property type="match status" value="1"/>
</dbReference>
<keyword evidence="6 10" id="KW-0479">Metal-binding</keyword>
<dbReference type="PANTHER" id="PTHR13932">
    <property type="entry name" value="COPROPORPHYRINIGEN III OXIDASE"/>
    <property type="match status" value="1"/>
</dbReference>
<keyword evidence="10" id="KW-0004">4Fe-4S</keyword>
<keyword evidence="12" id="KW-0560">Oxidoreductase</keyword>
<protein>
    <recommendedName>
        <fullName evidence="3 10">Heme chaperone HemW</fullName>
    </recommendedName>
</protein>
<comment type="similarity">
    <text evidence="2">Belongs to the anaerobic coproporphyrinogen-III oxidase family. HemW subfamily.</text>
</comment>
<dbReference type="InterPro" id="IPR006638">
    <property type="entry name" value="Elp3/MiaA/NifB-like_rSAM"/>
</dbReference>
<dbReference type="Proteomes" id="UP000049222">
    <property type="component" value="Unassembled WGS sequence"/>
</dbReference>
<dbReference type="SFLD" id="SFLDF00562">
    <property type="entry name" value="HemN-like__clustered_with_heat"/>
    <property type="match status" value="1"/>
</dbReference>
<dbReference type="PANTHER" id="PTHR13932:SF5">
    <property type="entry name" value="RADICAL S-ADENOSYL METHIONINE DOMAIN-CONTAINING PROTEIN 1, MITOCHONDRIAL"/>
    <property type="match status" value="1"/>
</dbReference>
<proteinExistence type="inferred from homology"/>
<keyword evidence="4 10" id="KW-0349">Heme</keyword>
<dbReference type="SFLD" id="SFLDS00029">
    <property type="entry name" value="Radical_SAM"/>
    <property type="match status" value="1"/>
</dbReference>
<dbReference type="InterPro" id="IPR013785">
    <property type="entry name" value="Aldolase_TIM"/>
</dbReference>
<dbReference type="Pfam" id="PF06969">
    <property type="entry name" value="HemN_C"/>
    <property type="match status" value="1"/>
</dbReference>
<dbReference type="InterPro" id="IPR010723">
    <property type="entry name" value="HemN_C"/>
</dbReference>
<keyword evidence="7 10" id="KW-0408">Iron</keyword>
<dbReference type="GO" id="GO:0006779">
    <property type="term" value="P:porphyrin-containing compound biosynthetic process"/>
    <property type="evidence" value="ECO:0007669"/>
    <property type="project" value="InterPro"/>
</dbReference>
<evidence type="ECO:0000256" key="1">
    <source>
        <dbReference type="ARBA" id="ARBA00001966"/>
    </source>
</evidence>
<evidence type="ECO:0000256" key="9">
    <source>
        <dbReference type="ARBA" id="ARBA00023186"/>
    </source>
</evidence>
<dbReference type="OrthoDB" id="9808022at2"/>
<dbReference type="RefSeq" id="WP_055083601.1">
    <property type="nucleotide sequence ID" value="NZ_CXSU01000011.1"/>
</dbReference>
<keyword evidence="8 10" id="KW-0411">Iron-sulfur</keyword>
<reference evidence="12 13" key="1">
    <citation type="submission" date="2015-07" db="EMBL/GenBank/DDBJ databases">
        <authorList>
            <person name="Noorani M."/>
        </authorList>
    </citation>
    <scope>NUCLEOTIDE SEQUENCE [LARGE SCALE GENOMIC DNA]</scope>
    <source>
        <strain evidence="12 13">CECT 7802</strain>
    </source>
</reference>
<evidence type="ECO:0000256" key="2">
    <source>
        <dbReference type="ARBA" id="ARBA00006100"/>
    </source>
</evidence>
<evidence type="ECO:0000313" key="13">
    <source>
        <dbReference type="Proteomes" id="UP000049222"/>
    </source>
</evidence>
<dbReference type="InterPro" id="IPR007197">
    <property type="entry name" value="rSAM"/>
</dbReference>
<dbReference type="InterPro" id="IPR058240">
    <property type="entry name" value="rSAM_sf"/>
</dbReference>
<gene>
    <name evidence="12" type="primary">hemN_1</name>
    <name evidence="12" type="ORF">JDO7802_01194</name>
</gene>
<evidence type="ECO:0000256" key="8">
    <source>
        <dbReference type="ARBA" id="ARBA00023014"/>
    </source>
</evidence>
<dbReference type="SFLD" id="SFLDG01065">
    <property type="entry name" value="anaerobic_coproporphyrinogen-I"/>
    <property type="match status" value="1"/>
</dbReference>
<keyword evidence="5 10" id="KW-0949">S-adenosyl-L-methionine</keyword>
<evidence type="ECO:0000313" key="12">
    <source>
        <dbReference type="EMBL" id="CTQ49183.1"/>
    </source>
</evidence>
<dbReference type="GO" id="GO:0005737">
    <property type="term" value="C:cytoplasm"/>
    <property type="evidence" value="ECO:0007669"/>
    <property type="project" value="UniProtKB-SubCell"/>
</dbReference>
<dbReference type="GO" id="GO:0004109">
    <property type="term" value="F:coproporphyrinogen oxidase activity"/>
    <property type="evidence" value="ECO:0007669"/>
    <property type="project" value="InterPro"/>
</dbReference>
<dbReference type="InterPro" id="IPR034505">
    <property type="entry name" value="Coproporphyrinogen-III_oxidase"/>
</dbReference>
<name>A0A0M6YI38_9RHOB</name>
<dbReference type="EMBL" id="CXSU01000011">
    <property type="protein sequence ID" value="CTQ49183.1"/>
    <property type="molecule type" value="Genomic_DNA"/>
</dbReference>
<dbReference type="Gene3D" id="3.20.20.70">
    <property type="entry name" value="Aldolase class I"/>
    <property type="match status" value="1"/>
</dbReference>
<keyword evidence="9 10" id="KW-0143">Chaperone</keyword>
<dbReference type="CDD" id="cd01335">
    <property type="entry name" value="Radical_SAM"/>
    <property type="match status" value="1"/>
</dbReference>
<evidence type="ECO:0000256" key="6">
    <source>
        <dbReference type="ARBA" id="ARBA00022723"/>
    </source>
</evidence>
<dbReference type="NCBIfam" id="TIGR00539">
    <property type="entry name" value="hemN_rel"/>
    <property type="match status" value="1"/>
</dbReference>
<evidence type="ECO:0000256" key="4">
    <source>
        <dbReference type="ARBA" id="ARBA00022617"/>
    </source>
</evidence>
<evidence type="ECO:0000256" key="3">
    <source>
        <dbReference type="ARBA" id="ARBA00017228"/>
    </source>
</evidence>
<comment type="function">
    <text evidence="10">Probably acts as a heme chaperone, transferring heme to an unknown acceptor. Binds one molecule of heme per monomer, possibly covalently. Binds 1 [4Fe-4S] cluster. The cluster is coordinated with 3 cysteines and an exchangeable S-adenosyl-L-methionine.</text>
</comment>
<dbReference type="GO" id="GO:0046872">
    <property type="term" value="F:metal ion binding"/>
    <property type="evidence" value="ECO:0007669"/>
    <property type="project" value="UniProtKB-UniRule"/>
</dbReference>
<keyword evidence="10" id="KW-0963">Cytoplasm</keyword>